<accession>A0A8H5M7M8</accession>
<dbReference type="OrthoDB" id="2940333at2759"/>
<keyword evidence="1" id="KW-0812">Transmembrane</keyword>
<feature type="domain" description="DUF6533" evidence="2">
    <location>
        <begin position="30"/>
        <end position="75"/>
    </location>
</feature>
<evidence type="ECO:0000313" key="3">
    <source>
        <dbReference type="EMBL" id="KAF5383888.1"/>
    </source>
</evidence>
<keyword evidence="1" id="KW-0472">Membrane</keyword>
<evidence type="ECO:0000256" key="1">
    <source>
        <dbReference type="SAM" id="Phobius"/>
    </source>
</evidence>
<evidence type="ECO:0000259" key="2">
    <source>
        <dbReference type="Pfam" id="PF20151"/>
    </source>
</evidence>
<reference evidence="3 4" key="1">
    <citation type="journal article" date="2020" name="ISME J.">
        <title>Uncovering the hidden diversity of litter-decomposition mechanisms in mushroom-forming fungi.</title>
        <authorList>
            <person name="Floudas D."/>
            <person name="Bentzer J."/>
            <person name="Ahren D."/>
            <person name="Johansson T."/>
            <person name="Persson P."/>
            <person name="Tunlid A."/>
        </authorList>
    </citation>
    <scope>NUCLEOTIDE SEQUENCE [LARGE SCALE GENOMIC DNA]</scope>
    <source>
        <strain evidence="3 4">CBS 406.79</strain>
    </source>
</reference>
<evidence type="ECO:0000313" key="4">
    <source>
        <dbReference type="Proteomes" id="UP000518752"/>
    </source>
</evidence>
<comment type="caution">
    <text evidence="3">The sequence shown here is derived from an EMBL/GenBank/DDBJ whole genome shotgun (WGS) entry which is preliminary data.</text>
</comment>
<dbReference type="Pfam" id="PF20151">
    <property type="entry name" value="DUF6533"/>
    <property type="match status" value="1"/>
</dbReference>
<feature type="transmembrane region" description="Helical" evidence="1">
    <location>
        <begin position="126"/>
        <end position="150"/>
    </location>
</feature>
<feature type="transmembrane region" description="Helical" evidence="1">
    <location>
        <begin position="178"/>
        <end position="197"/>
    </location>
</feature>
<gene>
    <name evidence="3" type="ORF">D9757_007389</name>
</gene>
<proteinExistence type="predicted"/>
<keyword evidence="4" id="KW-1185">Reference proteome</keyword>
<protein>
    <recommendedName>
        <fullName evidence="2">DUF6533 domain-containing protein</fullName>
    </recommendedName>
</protein>
<dbReference type="Proteomes" id="UP000518752">
    <property type="component" value="Unassembled WGS sequence"/>
</dbReference>
<feature type="transmembrane region" description="Helical" evidence="1">
    <location>
        <begin position="60"/>
        <end position="80"/>
    </location>
</feature>
<sequence>MSSASLTDLQLQALAECVANRRIGQGIIYATSTLFMYDYILTVWDELSVQIKYIWRRKKMTIGSISLFLARYAALAEIIISLQSVSTLDATAISSTATVLRLVSIVASEVIIAARTWAIWGRNRNILIALVVFALAAAIPAVIIICIGIKTSRVKALVTDEFIDICNVVMNGISQEFIVLYICAILYEFVTLSLSLTRILSWRKTIPNHIRAPIIDNLWMDVLGFMNIGIVMQRGIPQLRVAGSQLQMVMHSVLSARIVLHLARSKGFRDISTPGSAMYQTSTGIHFTSEFAGETMREAEIYEHSNEAG</sequence>
<organism evidence="3 4">
    <name type="scientific">Collybiopsis confluens</name>
    <dbReference type="NCBI Taxonomy" id="2823264"/>
    <lineage>
        <taxon>Eukaryota</taxon>
        <taxon>Fungi</taxon>
        <taxon>Dikarya</taxon>
        <taxon>Basidiomycota</taxon>
        <taxon>Agaricomycotina</taxon>
        <taxon>Agaricomycetes</taxon>
        <taxon>Agaricomycetidae</taxon>
        <taxon>Agaricales</taxon>
        <taxon>Marasmiineae</taxon>
        <taxon>Omphalotaceae</taxon>
        <taxon>Collybiopsis</taxon>
    </lineage>
</organism>
<dbReference type="AlphaFoldDB" id="A0A8H5M7M8"/>
<name>A0A8H5M7M8_9AGAR</name>
<feature type="transmembrane region" description="Helical" evidence="1">
    <location>
        <begin position="92"/>
        <end position="114"/>
    </location>
</feature>
<dbReference type="EMBL" id="JAACJN010000046">
    <property type="protein sequence ID" value="KAF5383888.1"/>
    <property type="molecule type" value="Genomic_DNA"/>
</dbReference>
<keyword evidence="1" id="KW-1133">Transmembrane helix</keyword>
<dbReference type="InterPro" id="IPR045340">
    <property type="entry name" value="DUF6533"/>
</dbReference>